<keyword evidence="2" id="KW-1185">Reference proteome</keyword>
<protein>
    <submittedName>
        <fullName evidence="1">Uncharacterized protein</fullName>
    </submittedName>
</protein>
<dbReference type="EMBL" id="RKHJ01000001">
    <property type="protein sequence ID" value="ROR65438.1"/>
    <property type="molecule type" value="Genomic_DNA"/>
</dbReference>
<reference evidence="1 2" key="1">
    <citation type="submission" date="2018-11" db="EMBL/GenBank/DDBJ databases">
        <title>Sequencing the genomes of 1000 actinobacteria strains.</title>
        <authorList>
            <person name="Klenk H.-P."/>
        </authorList>
    </citation>
    <scope>NUCLEOTIDE SEQUENCE [LARGE SCALE GENOMIC DNA]</scope>
    <source>
        <strain evidence="1 2">DSM 9580</strain>
    </source>
</reference>
<gene>
    <name evidence="1" type="ORF">EDD26_0804</name>
</gene>
<dbReference type="Proteomes" id="UP000275456">
    <property type="component" value="Unassembled WGS sequence"/>
</dbReference>
<comment type="caution">
    <text evidence="1">The sequence shown here is derived from an EMBL/GenBank/DDBJ whole genome shotgun (WGS) entry which is preliminary data.</text>
</comment>
<accession>A0A3N2ARA4</accession>
<evidence type="ECO:0000313" key="1">
    <source>
        <dbReference type="EMBL" id="ROR65438.1"/>
    </source>
</evidence>
<dbReference type="AlphaFoldDB" id="A0A3N2ARA4"/>
<sequence>MSLFALLGTLAQIALTVLALAAGTMLVLGLAVAAVVWLSGSRPTRQPHRS</sequence>
<evidence type="ECO:0000313" key="2">
    <source>
        <dbReference type="Proteomes" id="UP000275456"/>
    </source>
</evidence>
<dbReference type="RefSeq" id="WP_170165524.1">
    <property type="nucleotide sequence ID" value="NZ_RKHJ01000001.1"/>
</dbReference>
<organism evidence="1 2">
    <name type="scientific">Agrococcus jenensis</name>
    <dbReference type="NCBI Taxonomy" id="46353"/>
    <lineage>
        <taxon>Bacteria</taxon>
        <taxon>Bacillati</taxon>
        <taxon>Actinomycetota</taxon>
        <taxon>Actinomycetes</taxon>
        <taxon>Micrococcales</taxon>
        <taxon>Microbacteriaceae</taxon>
        <taxon>Agrococcus</taxon>
    </lineage>
</organism>
<proteinExistence type="predicted"/>
<name>A0A3N2ARA4_9MICO</name>